<gene>
    <name evidence="5" type="ORF">HF257_05675</name>
</gene>
<dbReference type="EMBL" id="JAAXCY010000002">
    <property type="protein sequence ID" value="MBC2405483.1"/>
    <property type="molecule type" value="Genomic_DNA"/>
</dbReference>
<keyword evidence="1" id="KW-0479">Metal-binding</keyword>
<sequence length="70" mass="7877">MGDWLDDAKAIEELERERSIQAQLARPRPSGPSLPDCIDCDNEIPAARQALGGITRCVPCQTLHERSYRR</sequence>
<reference evidence="5 6" key="1">
    <citation type="submission" date="2020-04" db="EMBL/GenBank/DDBJ databases">
        <title>Pseudomonas crami sp. nov., a novel proteolytic bacterial species isolated from cream.</title>
        <authorList>
            <person name="Hofmann K."/>
            <person name="Woller A."/>
            <person name="Huptas C."/>
            <person name="Wenning M."/>
            <person name="Scherer S."/>
            <person name="Doll E.V."/>
        </authorList>
    </citation>
    <scope>NUCLEOTIDE SEQUENCE [LARGE SCALE GENOMIC DNA]</scope>
    <source>
        <strain evidence="5 6">WS 5106</strain>
    </source>
</reference>
<evidence type="ECO:0000259" key="4">
    <source>
        <dbReference type="Pfam" id="PF01258"/>
    </source>
</evidence>
<dbReference type="Pfam" id="PF01258">
    <property type="entry name" value="zf-dskA_traR"/>
    <property type="match status" value="1"/>
</dbReference>
<keyword evidence="3" id="KW-0862">Zinc</keyword>
<feature type="domain" description="Zinc finger DksA/TraR C4-type" evidence="4">
    <location>
        <begin position="34"/>
        <end position="66"/>
    </location>
</feature>
<accession>A0A7X1AL94</accession>
<dbReference type="GO" id="GO:0008270">
    <property type="term" value="F:zinc ion binding"/>
    <property type="evidence" value="ECO:0007669"/>
    <property type="project" value="UniProtKB-KW"/>
</dbReference>
<dbReference type="RefSeq" id="WP_185712040.1">
    <property type="nucleotide sequence ID" value="NZ_JAAXCY010000002.1"/>
</dbReference>
<protein>
    <submittedName>
        <fullName evidence="5">TraR/DksA family transcriptional regulator</fullName>
    </submittedName>
</protein>
<evidence type="ECO:0000313" key="6">
    <source>
        <dbReference type="Proteomes" id="UP000520513"/>
    </source>
</evidence>
<evidence type="ECO:0000313" key="5">
    <source>
        <dbReference type="EMBL" id="MBC2405483.1"/>
    </source>
</evidence>
<keyword evidence="2" id="KW-0863">Zinc-finger</keyword>
<comment type="caution">
    <text evidence="5">The sequence shown here is derived from an EMBL/GenBank/DDBJ whole genome shotgun (WGS) entry which is preliminary data.</text>
</comment>
<evidence type="ECO:0000256" key="3">
    <source>
        <dbReference type="ARBA" id="ARBA00022833"/>
    </source>
</evidence>
<name>A0A7X1AL94_9PSED</name>
<evidence type="ECO:0000256" key="2">
    <source>
        <dbReference type="ARBA" id="ARBA00022771"/>
    </source>
</evidence>
<evidence type="ECO:0000256" key="1">
    <source>
        <dbReference type="ARBA" id="ARBA00022723"/>
    </source>
</evidence>
<dbReference type="AlphaFoldDB" id="A0A7X1AL94"/>
<proteinExistence type="predicted"/>
<dbReference type="InterPro" id="IPR000962">
    <property type="entry name" value="Znf_DskA_TraR"/>
</dbReference>
<organism evidence="5 6">
    <name type="scientific">Pseudomonas cremoris</name>
    <dbReference type="NCBI Taxonomy" id="2724178"/>
    <lineage>
        <taxon>Bacteria</taxon>
        <taxon>Pseudomonadati</taxon>
        <taxon>Pseudomonadota</taxon>
        <taxon>Gammaproteobacteria</taxon>
        <taxon>Pseudomonadales</taxon>
        <taxon>Pseudomonadaceae</taxon>
        <taxon>Pseudomonas</taxon>
    </lineage>
</organism>
<dbReference type="Proteomes" id="UP000520513">
    <property type="component" value="Unassembled WGS sequence"/>
</dbReference>